<gene>
    <name evidence="1" type="ORF">TKK_018349</name>
</gene>
<comment type="caution">
    <text evidence="1">The sequence shown here is derived from an EMBL/GenBank/DDBJ whole genome shotgun (WGS) entry which is preliminary data.</text>
</comment>
<dbReference type="Proteomes" id="UP001627154">
    <property type="component" value="Unassembled WGS sequence"/>
</dbReference>
<reference evidence="1 2" key="1">
    <citation type="journal article" date="2024" name="bioRxiv">
        <title>A reference genome for Trichogramma kaykai: A tiny desert-dwelling parasitoid wasp with competing sex-ratio distorters.</title>
        <authorList>
            <person name="Culotta J."/>
            <person name="Lindsey A.R."/>
        </authorList>
    </citation>
    <scope>NUCLEOTIDE SEQUENCE [LARGE SCALE GENOMIC DNA]</scope>
    <source>
        <strain evidence="1 2">KSX58</strain>
    </source>
</reference>
<accession>A0ABD2W062</accession>
<protein>
    <submittedName>
        <fullName evidence="1">Uncharacterized protein</fullName>
    </submittedName>
</protein>
<dbReference type="EMBL" id="JBJJXI010000148">
    <property type="protein sequence ID" value="KAL3386145.1"/>
    <property type="molecule type" value="Genomic_DNA"/>
</dbReference>
<evidence type="ECO:0000313" key="2">
    <source>
        <dbReference type="Proteomes" id="UP001627154"/>
    </source>
</evidence>
<organism evidence="1 2">
    <name type="scientific">Trichogramma kaykai</name>
    <dbReference type="NCBI Taxonomy" id="54128"/>
    <lineage>
        <taxon>Eukaryota</taxon>
        <taxon>Metazoa</taxon>
        <taxon>Ecdysozoa</taxon>
        <taxon>Arthropoda</taxon>
        <taxon>Hexapoda</taxon>
        <taxon>Insecta</taxon>
        <taxon>Pterygota</taxon>
        <taxon>Neoptera</taxon>
        <taxon>Endopterygota</taxon>
        <taxon>Hymenoptera</taxon>
        <taxon>Apocrita</taxon>
        <taxon>Proctotrupomorpha</taxon>
        <taxon>Chalcidoidea</taxon>
        <taxon>Trichogrammatidae</taxon>
        <taxon>Trichogramma</taxon>
    </lineage>
</organism>
<sequence length="69" mass="7874">MDAFSVLLIIGDDYSRFERVGFISLPPRRARCDMRVRPQRSSSSARPIAKGLDRLGFFASRAVNFPENR</sequence>
<evidence type="ECO:0000313" key="1">
    <source>
        <dbReference type="EMBL" id="KAL3386145.1"/>
    </source>
</evidence>
<proteinExistence type="predicted"/>
<dbReference type="AlphaFoldDB" id="A0ABD2W062"/>
<keyword evidence="2" id="KW-1185">Reference proteome</keyword>
<name>A0ABD2W062_9HYME</name>